<feature type="transmembrane region" description="Helical" evidence="7">
    <location>
        <begin position="359"/>
        <end position="379"/>
    </location>
</feature>
<feature type="transmembrane region" description="Helical" evidence="7">
    <location>
        <begin position="207"/>
        <end position="228"/>
    </location>
</feature>
<evidence type="ECO:0000256" key="5">
    <source>
        <dbReference type="ARBA" id="ARBA00022989"/>
    </source>
</evidence>
<dbReference type="PANTHER" id="PTHR10332:SF10">
    <property type="entry name" value="EQUILIBRATIVE NUCLEOSIDE TRANSPORTER 4"/>
    <property type="match status" value="1"/>
</dbReference>
<keyword evidence="9" id="KW-1185">Reference proteome</keyword>
<gene>
    <name evidence="8" type="ORF">ECRASSUSDP1_LOCUS10445</name>
</gene>
<evidence type="ECO:0000256" key="4">
    <source>
        <dbReference type="ARBA" id="ARBA00022692"/>
    </source>
</evidence>
<feature type="transmembrane region" description="Helical" evidence="7">
    <location>
        <begin position="102"/>
        <end position="121"/>
    </location>
</feature>
<keyword evidence="3" id="KW-0813">Transport</keyword>
<reference evidence="8" key="1">
    <citation type="submission" date="2023-07" db="EMBL/GenBank/DDBJ databases">
        <authorList>
            <consortium name="AG Swart"/>
            <person name="Singh M."/>
            <person name="Singh A."/>
            <person name="Seah K."/>
            <person name="Emmerich C."/>
        </authorList>
    </citation>
    <scope>NUCLEOTIDE SEQUENCE</scope>
    <source>
        <strain evidence="8">DP1</strain>
    </source>
</reference>
<dbReference type="SUPFAM" id="SSF103473">
    <property type="entry name" value="MFS general substrate transporter"/>
    <property type="match status" value="1"/>
</dbReference>
<feature type="transmembrane region" description="Helical" evidence="7">
    <location>
        <begin position="133"/>
        <end position="156"/>
    </location>
</feature>
<name>A0AAD1XF50_EUPCR</name>
<dbReference type="Proteomes" id="UP001295684">
    <property type="component" value="Unassembled WGS sequence"/>
</dbReference>
<dbReference type="GO" id="GO:0005337">
    <property type="term" value="F:nucleoside transmembrane transporter activity"/>
    <property type="evidence" value="ECO:0007669"/>
    <property type="project" value="InterPro"/>
</dbReference>
<organism evidence="8 9">
    <name type="scientific">Euplotes crassus</name>
    <dbReference type="NCBI Taxonomy" id="5936"/>
    <lineage>
        <taxon>Eukaryota</taxon>
        <taxon>Sar</taxon>
        <taxon>Alveolata</taxon>
        <taxon>Ciliophora</taxon>
        <taxon>Intramacronucleata</taxon>
        <taxon>Spirotrichea</taxon>
        <taxon>Hypotrichia</taxon>
        <taxon>Euplotida</taxon>
        <taxon>Euplotidae</taxon>
        <taxon>Moneuplotes</taxon>
    </lineage>
</organism>
<evidence type="ECO:0000313" key="9">
    <source>
        <dbReference type="Proteomes" id="UP001295684"/>
    </source>
</evidence>
<evidence type="ECO:0000256" key="6">
    <source>
        <dbReference type="ARBA" id="ARBA00023136"/>
    </source>
</evidence>
<feature type="transmembrane region" description="Helical" evidence="7">
    <location>
        <begin position="74"/>
        <end position="95"/>
    </location>
</feature>
<protein>
    <submittedName>
        <fullName evidence="8">Uncharacterized protein</fullName>
    </submittedName>
</protein>
<feature type="transmembrane region" description="Helical" evidence="7">
    <location>
        <begin position="332"/>
        <end position="352"/>
    </location>
</feature>
<dbReference type="InterPro" id="IPR002259">
    <property type="entry name" value="Eqnu_transpt"/>
</dbReference>
<evidence type="ECO:0000256" key="2">
    <source>
        <dbReference type="ARBA" id="ARBA00007965"/>
    </source>
</evidence>
<keyword evidence="5 7" id="KW-1133">Transmembrane helix</keyword>
<evidence type="ECO:0000256" key="7">
    <source>
        <dbReference type="SAM" id="Phobius"/>
    </source>
</evidence>
<feature type="transmembrane region" description="Helical" evidence="7">
    <location>
        <begin position="430"/>
        <end position="450"/>
    </location>
</feature>
<feature type="transmembrane region" description="Helical" evidence="7">
    <location>
        <begin position="168"/>
        <end position="187"/>
    </location>
</feature>
<evidence type="ECO:0000256" key="3">
    <source>
        <dbReference type="ARBA" id="ARBA00022448"/>
    </source>
</evidence>
<dbReference type="EMBL" id="CAMPGE010010299">
    <property type="protein sequence ID" value="CAI2369147.1"/>
    <property type="molecule type" value="Genomic_DNA"/>
</dbReference>
<keyword evidence="4 7" id="KW-0812">Transmembrane</keyword>
<feature type="transmembrane region" description="Helical" evidence="7">
    <location>
        <begin position="299"/>
        <end position="320"/>
    </location>
</feature>
<evidence type="ECO:0000256" key="1">
    <source>
        <dbReference type="ARBA" id="ARBA00004141"/>
    </source>
</evidence>
<dbReference type="PRINTS" id="PR01130">
    <property type="entry name" value="DERENTRNSPRT"/>
</dbReference>
<comment type="subcellular location">
    <subcellularLocation>
        <location evidence="1">Membrane</location>
        <topology evidence="1">Multi-pass membrane protein</topology>
    </subcellularLocation>
</comment>
<sequence>MDTKNKEYAEALNPSSEDDIKSSMASTVIEPSDRFLFNYFMFLLFGIVLILPFNALILSIGFFESNLPGRDIEFVVSTLTNVPIFIGQILMLFISGFLNLKATIIFSLFGMAGCCMAIPFLTEHITSINTLWIVILISIAIFCFFSGVLQSCAYGYAGIFPQRNIASLSNGTGMSGVVIGILRAISLLSFPVDNDIPRDPNLFTGAILYYSISTAFCIILIVLILISFRTEYSLFYLEGKNDSQAQKRIDSIDNLMKSHQSFTIAISNRKSLARQSMKSLGEEDEEKASILKVHRDNWLNLWGIFLNFVITMVMYPGLLLQGNLSFIEEIDWKVWFVIILFVASDTVGRVLAGFLTLKSPIICGILTLLRSGNVAVAFLSAYDISFFGTDYVVIINIIISGFGLGYLVTSQILTACTIPKPYEMELTGKMINIFLQIGIVVGSLIATFGLSTLF</sequence>
<accession>A0AAD1XF50</accession>
<feature type="transmembrane region" description="Helical" evidence="7">
    <location>
        <begin position="39"/>
        <end position="62"/>
    </location>
</feature>
<comment type="similarity">
    <text evidence="2">Belongs to the SLC29A/ENT transporter (TC 2.A.57) family.</text>
</comment>
<dbReference type="AlphaFoldDB" id="A0AAD1XF50"/>
<keyword evidence="6 7" id="KW-0472">Membrane</keyword>
<feature type="transmembrane region" description="Helical" evidence="7">
    <location>
        <begin position="391"/>
        <end position="409"/>
    </location>
</feature>
<dbReference type="InterPro" id="IPR036259">
    <property type="entry name" value="MFS_trans_sf"/>
</dbReference>
<dbReference type="Pfam" id="PF01733">
    <property type="entry name" value="Nucleoside_tran"/>
    <property type="match status" value="1"/>
</dbReference>
<dbReference type="GO" id="GO:0005886">
    <property type="term" value="C:plasma membrane"/>
    <property type="evidence" value="ECO:0007669"/>
    <property type="project" value="TreeGrafter"/>
</dbReference>
<proteinExistence type="inferred from homology"/>
<comment type="caution">
    <text evidence="8">The sequence shown here is derived from an EMBL/GenBank/DDBJ whole genome shotgun (WGS) entry which is preliminary data.</text>
</comment>
<evidence type="ECO:0000313" key="8">
    <source>
        <dbReference type="EMBL" id="CAI2369147.1"/>
    </source>
</evidence>
<dbReference type="PANTHER" id="PTHR10332">
    <property type="entry name" value="EQUILIBRATIVE NUCLEOSIDE TRANSPORTER"/>
    <property type="match status" value="1"/>
</dbReference>